<dbReference type="FunFam" id="1.10.630.10:FF:000011">
    <property type="entry name" value="Cytochrome P450 83B1"/>
    <property type="match status" value="1"/>
</dbReference>
<dbReference type="GO" id="GO:0016705">
    <property type="term" value="F:oxidoreductase activity, acting on paired donors, with incorporation or reduction of molecular oxygen"/>
    <property type="evidence" value="ECO:0007669"/>
    <property type="project" value="InterPro"/>
</dbReference>
<keyword evidence="8" id="KW-1185">Reference proteome</keyword>
<dbReference type="InterPro" id="IPR002401">
    <property type="entry name" value="Cyt_P450_E_grp-I"/>
</dbReference>
<keyword evidence="3 4" id="KW-0408">Iron</keyword>
<evidence type="ECO:0000256" key="2">
    <source>
        <dbReference type="ARBA" id="ARBA00022723"/>
    </source>
</evidence>
<keyword evidence="4 5" id="KW-0349">Heme</keyword>
<feature type="transmembrane region" description="Helical" evidence="6">
    <location>
        <begin position="15"/>
        <end position="35"/>
    </location>
</feature>
<evidence type="ECO:0000256" key="1">
    <source>
        <dbReference type="ARBA" id="ARBA00010617"/>
    </source>
</evidence>
<dbReference type="AlphaFoldDB" id="A0AAW1NH88"/>
<sequence length="528" mass="60107">MSVINMAEEYIKSLFWHNFSVVSFIIFLIFVYKWASFREVKRKNLPPSPPKLPILGNLHQLGKYPHKKLQSISKEYGELMLLHLGNKPTLVVSTAHAAREIMKTHDVIFSNRPQSIISKRLIYNRKNVAGAPYGAYWRQMKSICVLQLLSNKRVKSFRKVREEETVLMMEKIGKSICAVNLSETFMTFTNDVICRVAFGRKYSGDEDGAKFRELLKEFVELLGTFTVGNFIPWLAWIDRVNGLDKKVSKLATEFDQFLEGIVQEHVDRLTTGGNGEVAEKAERVNDFVDVLLKVQMDNTVGFPIDRDSIKALILDMFAGGTDTTYTVLEWAMTELLRHPEAMKKLQDEVRSITNNQAHVTEDDLDKMVYLKAVIKETLRLYPPIPLLVPRESTHAVKINGYDIPAGTRVITNAWAIHRDPLTWEEPDAFRPERFLDCPIDFKGQDFELIPFGFGRRGCPGILFAMANNEIVLANLVSMYDWTLPGEENGMTLDMSQCTGLTIHRRVPLLAVATPRSSKLNVQENGCSK</sequence>
<dbReference type="Gene3D" id="1.10.630.10">
    <property type="entry name" value="Cytochrome P450"/>
    <property type="match status" value="1"/>
</dbReference>
<accession>A0AAW1NH88</accession>
<dbReference type="Proteomes" id="UP001443914">
    <property type="component" value="Unassembled WGS sequence"/>
</dbReference>
<proteinExistence type="inferred from homology"/>
<dbReference type="InterPro" id="IPR017972">
    <property type="entry name" value="Cyt_P450_CS"/>
</dbReference>
<feature type="binding site" description="axial binding residue" evidence="4">
    <location>
        <position position="458"/>
    </location>
    <ligand>
        <name>heme</name>
        <dbReference type="ChEBI" id="CHEBI:30413"/>
    </ligand>
    <ligandPart>
        <name>Fe</name>
        <dbReference type="ChEBI" id="CHEBI:18248"/>
    </ligandPart>
</feature>
<name>A0AAW1NH88_SAPOF</name>
<gene>
    <name evidence="7" type="ORF">RND81_01G150000</name>
</gene>
<dbReference type="SUPFAM" id="SSF48264">
    <property type="entry name" value="Cytochrome P450"/>
    <property type="match status" value="1"/>
</dbReference>
<dbReference type="PRINTS" id="PR00385">
    <property type="entry name" value="P450"/>
</dbReference>
<keyword evidence="6" id="KW-1133">Transmembrane helix</keyword>
<keyword evidence="2 4" id="KW-0479">Metal-binding</keyword>
<dbReference type="PANTHER" id="PTHR47955:SF15">
    <property type="entry name" value="CYTOCHROME P450 71A2-LIKE"/>
    <property type="match status" value="1"/>
</dbReference>
<dbReference type="GO" id="GO:0004497">
    <property type="term" value="F:monooxygenase activity"/>
    <property type="evidence" value="ECO:0007669"/>
    <property type="project" value="UniProtKB-KW"/>
</dbReference>
<dbReference type="PROSITE" id="PS00086">
    <property type="entry name" value="CYTOCHROME_P450"/>
    <property type="match status" value="1"/>
</dbReference>
<evidence type="ECO:0000256" key="4">
    <source>
        <dbReference type="PIRSR" id="PIRSR602401-1"/>
    </source>
</evidence>
<comment type="caution">
    <text evidence="7">The sequence shown here is derived from an EMBL/GenBank/DDBJ whole genome shotgun (WGS) entry which is preliminary data.</text>
</comment>
<dbReference type="InterPro" id="IPR036396">
    <property type="entry name" value="Cyt_P450_sf"/>
</dbReference>
<reference evidence="7" key="1">
    <citation type="submission" date="2024-03" db="EMBL/GenBank/DDBJ databases">
        <title>WGS assembly of Saponaria officinalis var. Norfolk2.</title>
        <authorList>
            <person name="Jenkins J."/>
            <person name="Shu S."/>
            <person name="Grimwood J."/>
            <person name="Barry K."/>
            <person name="Goodstein D."/>
            <person name="Schmutz J."/>
            <person name="Leebens-Mack J."/>
            <person name="Osbourn A."/>
        </authorList>
    </citation>
    <scope>NUCLEOTIDE SEQUENCE [LARGE SCALE GENOMIC DNA]</scope>
    <source>
        <strain evidence="7">JIC</strain>
    </source>
</reference>
<dbReference type="CDD" id="cd11072">
    <property type="entry name" value="CYP71-like"/>
    <property type="match status" value="1"/>
</dbReference>
<dbReference type="GO" id="GO:0020037">
    <property type="term" value="F:heme binding"/>
    <property type="evidence" value="ECO:0007669"/>
    <property type="project" value="InterPro"/>
</dbReference>
<evidence type="ECO:0008006" key="9">
    <source>
        <dbReference type="Google" id="ProtNLM"/>
    </source>
</evidence>
<dbReference type="GO" id="GO:0005506">
    <property type="term" value="F:iron ion binding"/>
    <property type="evidence" value="ECO:0007669"/>
    <property type="project" value="InterPro"/>
</dbReference>
<evidence type="ECO:0000313" key="8">
    <source>
        <dbReference type="Proteomes" id="UP001443914"/>
    </source>
</evidence>
<comment type="similarity">
    <text evidence="1 5">Belongs to the cytochrome P450 family.</text>
</comment>
<dbReference type="Pfam" id="PF00067">
    <property type="entry name" value="p450"/>
    <property type="match status" value="1"/>
</dbReference>
<evidence type="ECO:0000256" key="3">
    <source>
        <dbReference type="ARBA" id="ARBA00023004"/>
    </source>
</evidence>
<evidence type="ECO:0000313" key="7">
    <source>
        <dbReference type="EMBL" id="KAK9757229.1"/>
    </source>
</evidence>
<keyword evidence="6" id="KW-0812">Transmembrane</keyword>
<dbReference type="InterPro" id="IPR001128">
    <property type="entry name" value="Cyt_P450"/>
</dbReference>
<dbReference type="EMBL" id="JBDFQZ010000001">
    <property type="protein sequence ID" value="KAK9757229.1"/>
    <property type="molecule type" value="Genomic_DNA"/>
</dbReference>
<keyword evidence="5" id="KW-0560">Oxidoreductase</keyword>
<dbReference type="PANTHER" id="PTHR47955">
    <property type="entry name" value="CYTOCHROME P450 FAMILY 71 PROTEIN"/>
    <property type="match status" value="1"/>
</dbReference>
<keyword evidence="6" id="KW-0472">Membrane</keyword>
<protein>
    <recommendedName>
        <fullName evidence="9">Cytochrome P450</fullName>
    </recommendedName>
</protein>
<organism evidence="7 8">
    <name type="scientific">Saponaria officinalis</name>
    <name type="common">Common soapwort</name>
    <name type="synonym">Lychnis saponaria</name>
    <dbReference type="NCBI Taxonomy" id="3572"/>
    <lineage>
        <taxon>Eukaryota</taxon>
        <taxon>Viridiplantae</taxon>
        <taxon>Streptophyta</taxon>
        <taxon>Embryophyta</taxon>
        <taxon>Tracheophyta</taxon>
        <taxon>Spermatophyta</taxon>
        <taxon>Magnoliopsida</taxon>
        <taxon>eudicotyledons</taxon>
        <taxon>Gunneridae</taxon>
        <taxon>Pentapetalae</taxon>
        <taxon>Caryophyllales</taxon>
        <taxon>Caryophyllaceae</taxon>
        <taxon>Caryophylleae</taxon>
        <taxon>Saponaria</taxon>
    </lineage>
</organism>
<evidence type="ECO:0000256" key="6">
    <source>
        <dbReference type="SAM" id="Phobius"/>
    </source>
</evidence>
<keyword evidence="5" id="KW-0503">Monooxygenase</keyword>
<dbReference type="PRINTS" id="PR00463">
    <property type="entry name" value="EP450I"/>
</dbReference>
<comment type="cofactor">
    <cofactor evidence="4">
        <name>heme</name>
        <dbReference type="ChEBI" id="CHEBI:30413"/>
    </cofactor>
</comment>
<evidence type="ECO:0000256" key="5">
    <source>
        <dbReference type="RuleBase" id="RU000461"/>
    </source>
</evidence>